<reference evidence="2 3" key="1">
    <citation type="journal article" date="2021" name="BMC Genomics">
        <title>Datura genome reveals duplications of psychoactive alkaloid biosynthetic genes and high mutation rate following tissue culture.</title>
        <authorList>
            <person name="Rajewski A."/>
            <person name="Carter-House D."/>
            <person name="Stajich J."/>
            <person name="Litt A."/>
        </authorList>
    </citation>
    <scope>NUCLEOTIDE SEQUENCE [LARGE SCALE GENOMIC DNA]</scope>
    <source>
        <strain evidence="2">AR-01</strain>
    </source>
</reference>
<feature type="region of interest" description="Disordered" evidence="1">
    <location>
        <begin position="24"/>
        <end position="65"/>
    </location>
</feature>
<comment type="caution">
    <text evidence="2">The sequence shown here is derived from an EMBL/GenBank/DDBJ whole genome shotgun (WGS) entry which is preliminary data.</text>
</comment>
<protein>
    <submittedName>
        <fullName evidence="2">Uncharacterized protein</fullName>
    </submittedName>
</protein>
<evidence type="ECO:0000313" key="3">
    <source>
        <dbReference type="Proteomes" id="UP000823775"/>
    </source>
</evidence>
<name>A0ABS8SWQ7_DATST</name>
<evidence type="ECO:0000313" key="2">
    <source>
        <dbReference type="EMBL" id="MCD7463358.1"/>
    </source>
</evidence>
<proteinExistence type="predicted"/>
<dbReference type="Proteomes" id="UP000823775">
    <property type="component" value="Unassembled WGS sequence"/>
</dbReference>
<organism evidence="2 3">
    <name type="scientific">Datura stramonium</name>
    <name type="common">Jimsonweed</name>
    <name type="synonym">Common thornapple</name>
    <dbReference type="NCBI Taxonomy" id="4076"/>
    <lineage>
        <taxon>Eukaryota</taxon>
        <taxon>Viridiplantae</taxon>
        <taxon>Streptophyta</taxon>
        <taxon>Embryophyta</taxon>
        <taxon>Tracheophyta</taxon>
        <taxon>Spermatophyta</taxon>
        <taxon>Magnoliopsida</taxon>
        <taxon>eudicotyledons</taxon>
        <taxon>Gunneridae</taxon>
        <taxon>Pentapetalae</taxon>
        <taxon>asterids</taxon>
        <taxon>lamiids</taxon>
        <taxon>Solanales</taxon>
        <taxon>Solanaceae</taxon>
        <taxon>Solanoideae</taxon>
        <taxon>Datureae</taxon>
        <taxon>Datura</taxon>
    </lineage>
</organism>
<sequence length="65" mass="7446">GHCEEEYYVIHPEMYPKKEENVMAKGDDKAGNNESPGGFPNGNEVDKEDFQLQINKNKYEKGINK</sequence>
<keyword evidence="3" id="KW-1185">Reference proteome</keyword>
<evidence type="ECO:0000256" key="1">
    <source>
        <dbReference type="SAM" id="MobiDB-lite"/>
    </source>
</evidence>
<accession>A0ABS8SWQ7</accession>
<dbReference type="EMBL" id="JACEIK010000879">
    <property type="protein sequence ID" value="MCD7463358.1"/>
    <property type="molecule type" value="Genomic_DNA"/>
</dbReference>
<feature type="non-terminal residue" evidence="2">
    <location>
        <position position="1"/>
    </location>
</feature>
<gene>
    <name evidence="2" type="ORF">HAX54_050398</name>
</gene>